<reference evidence="3" key="1">
    <citation type="submission" date="2021-07" db="EMBL/GenBank/DDBJ databases">
        <title>Complete genome sequence of Crassaminicella sp. 143-21, isolated from a deep-sea hydrothermal vent.</title>
        <authorList>
            <person name="Li X."/>
        </authorList>
    </citation>
    <scope>NUCLEOTIDE SEQUENCE</scope>
    <source>
        <strain evidence="3">143-21</strain>
    </source>
</reference>
<evidence type="ECO:0000259" key="1">
    <source>
        <dbReference type="Pfam" id="PF00156"/>
    </source>
</evidence>
<dbReference type="Pfam" id="PF00156">
    <property type="entry name" value="Pribosyltran"/>
    <property type="match status" value="1"/>
</dbReference>
<organism evidence="3 4">
    <name type="scientific">Crassaminicella indica</name>
    <dbReference type="NCBI Taxonomy" id="2855394"/>
    <lineage>
        <taxon>Bacteria</taxon>
        <taxon>Bacillati</taxon>
        <taxon>Bacillota</taxon>
        <taxon>Clostridia</taxon>
        <taxon>Eubacteriales</taxon>
        <taxon>Clostridiaceae</taxon>
        <taxon>Crassaminicella</taxon>
    </lineage>
</organism>
<feature type="domain" description="Phosphoribosyltransferase" evidence="1">
    <location>
        <begin position="150"/>
        <end position="238"/>
    </location>
</feature>
<dbReference type="Pfam" id="PF18912">
    <property type="entry name" value="DZR_2"/>
    <property type="match status" value="1"/>
</dbReference>
<dbReference type="PANTHER" id="PTHR47505">
    <property type="entry name" value="DNA UTILIZATION PROTEIN YHGH"/>
    <property type="match status" value="1"/>
</dbReference>
<proteinExistence type="predicted"/>
<keyword evidence="4" id="KW-1185">Reference proteome</keyword>
<dbReference type="PANTHER" id="PTHR47505:SF1">
    <property type="entry name" value="DNA UTILIZATION PROTEIN YHGH"/>
    <property type="match status" value="1"/>
</dbReference>
<evidence type="ECO:0000313" key="3">
    <source>
        <dbReference type="EMBL" id="QXM05161.1"/>
    </source>
</evidence>
<dbReference type="InterPro" id="IPR044005">
    <property type="entry name" value="DZR_2"/>
</dbReference>
<accession>A0ABX8R8N7</accession>
<feature type="domain" description="Double zinc ribbon" evidence="2">
    <location>
        <begin position="10"/>
        <end position="71"/>
    </location>
</feature>
<name>A0ABX8R8N7_9CLOT</name>
<dbReference type="InterPro" id="IPR000836">
    <property type="entry name" value="PRTase_dom"/>
</dbReference>
<gene>
    <name evidence="3" type="ORF">KVH43_07075</name>
</gene>
<evidence type="ECO:0000259" key="2">
    <source>
        <dbReference type="Pfam" id="PF18912"/>
    </source>
</evidence>
<dbReference type="CDD" id="cd06223">
    <property type="entry name" value="PRTases_typeI"/>
    <property type="match status" value="1"/>
</dbReference>
<sequence>MNLGAYIDTFLDLIYPRNIYCILCNESIKKTEKYSLCSSCIQKIKFIEGRACEKCGKPLEDFYFLQECPDCIKTKHFFTKGFSCVEYNEHMKELVYKLKYKNQRYIAYHMAEIMVDKLKKQKLSNIDYIVPVPLYKKKEKNRGFNQADLLSKYIGKAMDWKVSRKNLIKIKDTKAQNQLTRNERKNNLKDAFSVRLLEQFTDKNILLVDDVYTTGSTVDACCREIVKARPKKIYVISFATGKNI</sequence>
<evidence type="ECO:0000313" key="4">
    <source>
        <dbReference type="Proteomes" id="UP000886818"/>
    </source>
</evidence>
<dbReference type="RefSeq" id="WP_218281861.1">
    <property type="nucleotide sequence ID" value="NZ_CP078093.1"/>
</dbReference>
<dbReference type="EMBL" id="CP078093">
    <property type="protein sequence ID" value="QXM05161.1"/>
    <property type="molecule type" value="Genomic_DNA"/>
</dbReference>
<protein>
    <submittedName>
        <fullName evidence="3">ComF family protein</fullName>
    </submittedName>
</protein>
<dbReference type="InterPro" id="IPR051910">
    <property type="entry name" value="ComF/GntX_DNA_util-trans"/>
</dbReference>
<dbReference type="Proteomes" id="UP000886818">
    <property type="component" value="Chromosome"/>
</dbReference>